<keyword evidence="2" id="KW-1185">Reference proteome</keyword>
<dbReference type="GO" id="GO:0008757">
    <property type="term" value="F:S-adenosylmethionine-dependent methyltransferase activity"/>
    <property type="evidence" value="ECO:0007669"/>
    <property type="project" value="UniProtKB-ARBA"/>
</dbReference>
<dbReference type="OrthoDB" id="407325at2759"/>
<reference evidence="1 2" key="1">
    <citation type="submission" date="2016-07" db="EMBL/GenBank/DDBJ databases">
        <title>Pervasive Adenine N6-methylation of Active Genes in Fungi.</title>
        <authorList>
            <consortium name="DOE Joint Genome Institute"/>
            <person name="Mondo S.J."/>
            <person name="Dannebaum R.O."/>
            <person name="Kuo R.C."/>
            <person name="Labutti K."/>
            <person name="Haridas S."/>
            <person name="Kuo A."/>
            <person name="Salamov A."/>
            <person name="Ahrendt S.R."/>
            <person name="Lipzen A."/>
            <person name="Sullivan W."/>
            <person name="Andreopoulos W.B."/>
            <person name="Clum A."/>
            <person name="Lindquist E."/>
            <person name="Daum C."/>
            <person name="Ramamoorthy G.K."/>
            <person name="Gryganskyi A."/>
            <person name="Culley D."/>
            <person name="Magnuson J.K."/>
            <person name="James T.Y."/>
            <person name="O'Malley M.A."/>
            <person name="Stajich J.E."/>
            <person name="Spatafora J.W."/>
            <person name="Visel A."/>
            <person name="Grigoriev I.V."/>
        </authorList>
    </citation>
    <scope>NUCLEOTIDE SEQUENCE [LARGE SCALE GENOMIC DNA]</scope>
    <source>
        <strain evidence="1 2">12-1054</strain>
    </source>
</reference>
<dbReference type="GO" id="GO:0032259">
    <property type="term" value="P:methylation"/>
    <property type="evidence" value="ECO:0007669"/>
    <property type="project" value="UniProtKB-KW"/>
</dbReference>
<dbReference type="SUPFAM" id="SSF53335">
    <property type="entry name" value="S-adenosyl-L-methionine-dependent methyltransferases"/>
    <property type="match status" value="1"/>
</dbReference>
<dbReference type="GO" id="GO:0005737">
    <property type="term" value="C:cytoplasm"/>
    <property type="evidence" value="ECO:0007669"/>
    <property type="project" value="TreeGrafter"/>
</dbReference>
<dbReference type="InterPro" id="IPR029063">
    <property type="entry name" value="SAM-dependent_MTases_sf"/>
</dbReference>
<dbReference type="Gene3D" id="3.40.50.150">
    <property type="entry name" value="Vaccinia Virus protein VP39"/>
    <property type="match status" value="1"/>
</dbReference>
<proteinExistence type="predicted"/>
<dbReference type="STRING" id="56484.A0A1Y2FDW5"/>
<dbReference type="InterPro" id="IPR019410">
    <property type="entry name" value="Methyltransf_16"/>
</dbReference>
<dbReference type="Proteomes" id="UP000193685">
    <property type="component" value="Unassembled WGS sequence"/>
</dbReference>
<organism evidence="1 2">
    <name type="scientific">Protomyces lactucae-debilis</name>
    <dbReference type="NCBI Taxonomy" id="2754530"/>
    <lineage>
        <taxon>Eukaryota</taxon>
        <taxon>Fungi</taxon>
        <taxon>Dikarya</taxon>
        <taxon>Ascomycota</taxon>
        <taxon>Taphrinomycotina</taxon>
        <taxon>Taphrinomycetes</taxon>
        <taxon>Taphrinales</taxon>
        <taxon>Protomycetaceae</taxon>
        <taxon>Protomyces</taxon>
    </lineage>
</organism>
<dbReference type="PANTHER" id="PTHR14614">
    <property type="entry name" value="HEPATOCELLULAR CARCINOMA-ASSOCIATED ANTIGEN"/>
    <property type="match status" value="1"/>
</dbReference>
<keyword evidence="1" id="KW-0489">Methyltransferase</keyword>
<dbReference type="CDD" id="cd02440">
    <property type="entry name" value="AdoMet_MTases"/>
    <property type="match status" value="1"/>
</dbReference>
<dbReference type="OMA" id="RARWCIV"/>
<dbReference type="GeneID" id="63787858"/>
<dbReference type="RefSeq" id="XP_040725252.1">
    <property type="nucleotide sequence ID" value="XM_040871259.1"/>
</dbReference>
<sequence length="265" mass="29173">MTEELEPEDLLSESLVTIFEDVPVSHGEPGGHLTHKTQNYGDIKLKLVKTDTDTELHKFAHHLWVSELELAAQMDAGLVAIKGLRVLELGAGAGLCGIIAVKAGAKHVTLSDYPGAKILANLRENVSSNLLTREQDAACVVGHIWGDSVEPLLAQKGTFDVILLADCLWLPEQHANLAQTLANTLSRSSESKIHCIAGFHTGRKKLSGFFDYIADVGLEVKEIYEQNYKGERRDWDPVRPDCEDPVQRKRYIVCAILGFPQTPAK</sequence>
<evidence type="ECO:0000313" key="2">
    <source>
        <dbReference type="Proteomes" id="UP000193685"/>
    </source>
</evidence>
<dbReference type="Pfam" id="PF10294">
    <property type="entry name" value="Methyltransf_16"/>
    <property type="match status" value="1"/>
</dbReference>
<evidence type="ECO:0000313" key="1">
    <source>
        <dbReference type="EMBL" id="ORY82118.1"/>
    </source>
</evidence>
<keyword evidence="1" id="KW-0808">Transferase</keyword>
<accession>A0A1Y2FDW5</accession>
<name>A0A1Y2FDW5_PROLT</name>
<dbReference type="EMBL" id="MCFI01000010">
    <property type="protein sequence ID" value="ORY82118.1"/>
    <property type="molecule type" value="Genomic_DNA"/>
</dbReference>
<dbReference type="AlphaFoldDB" id="A0A1Y2FDW5"/>
<comment type="caution">
    <text evidence="1">The sequence shown here is derived from an EMBL/GenBank/DDBJ whole genome shotgun (WGS) entry which is preliminary data.</text>
</comment>
<dbReference type="PANTHER" id="PTHR14614:SF104">
    <property type="entry name" value="N-METHYLTRANSFERASE, PUTATIVE (AFU_ORTHOLOGUE AFUA_1G17750)-RELATED"/>
    <property type="match status" value="1"/>
</dbReference>
<gene>
    <name evidence="1" type="ORF">BCR37DRAFT_393154</name>
</gene>
<protein>
    <submittedName>
        <fullName evidence="1">Putative methyltransferase-domain-containing protein</fullName>
    </submittedName>
</protein>